<comment type="subcellular location">
    <subcellularLocation>
        <location evidence="10">Cytoplasm</location>
    </subcellularLocation>
</comment>
<dbReference type="EC" id="2.1.1.74" evidence="10"/>
<accession>A0A810QHS9</accession>
<keyword evidence="8 10" id="KW-0521">NADP</keyword>
<keyword evidence="4 10" id="KW-0285">Flavoprotein</keyword>
<evidence type="ECO:0000256" key="9">
    <source>
        <dbReference type="ARBA" id="ARBA00023027"/>
    </source>
</evidence>
<evidence type="ECO:0000256" key="7">
    <source>
        <dbReference type="ARBA" id="ARBA00022827"/>
    </source>
</evidence>
<dbReference type="InterPro" id="IPR002218">
    <property type="entry name" value="MnmG-rel"/>
</dbReference>
<keyword evidence="9 10" id="KW-0520">NAD</keyword>
<evidence type="ECO:0000313" key="13">
    <source>
        <dbReference type="Proteomes" id="UP000679848"/>
    </source>
</evidence>
<dbReference type="InterPro" id="IPR040131">
    <property type="entry name" value="MnmG_N"/>
</dbReference>
<reference evidence="12" key="1">
    <citation type="submission" date="2020-09" db="EMBL/GenBank/DDBJ databases">
        <title>New species isolated from human feces.</title>
        <authorList>
            <person name="Kitahara M."/>
            <person name="Shigeno Y."/>
            <person name="Shime M."/>
            <person name="Matsumoto Y."/>
            <person name="Nakamura S."/>
            <person name="Motooka D."/>
            <person name="Fukuoka S."/>
            <person name="Nishikawa H."/>
            <person name="Benno Y."/>
        </authorList>
    </citation>
    <scope>NUCLEOTIDE SEQUENCE</scope>
    <source>
        <strain evidence="12">MM59</strain>
    </source>
</reference>
<dbReference type="AlphaFoldDB" id="A0A810QHS9"/>
<organism evidence="12 13">
    <name type="scientific">Pusillibacter faecalis</name>
    <dbReference type="NCBI Taxonomy" id="2714358"/>
    <lineage>
        <taxon>Bacteria</taxon>
        <taxon>Bacillati</taxon>
        <taxon>Bacillota</taxon>
        <taxon>Clostridia</taxon>
        <taxon>Eubacteriales</taxon>
        <taxon>Oscillospiraceae</taxon>
        <taxon>Pusillibacter</taxon>
    </lineage>
</organism>
<evidence type="ECO:0000256" key="1">
    <source>
        <dbReference type="ARBA" id="ARBA00001974"/>
    </source>
</evidence>
<dbReference type="GO" id="GO:0050660">
    <property type="term" value="F:flavin adenine dinucleotide binding"/>
    <property type="evidence" value="ECO:0007669"/>
    <property type="project" value="UniProtKB-UniRule"/>
</dbReference>
<evidence type="ECO:0000256" key="6">
    <source>
        <dbReference type="ARBA" id="ARBA00022694"/>
    </source>
</evidence>
<dbReference type="NCBIfam" id="TIGR00137">
    <property type="entry name" value="gid_trmFO"/>
    <property type="match status" value="1"/>
</dbReference>
<dbReference type="PANTHER" id="PTHR11806">
    <property type="entry name" value="GLUCOSE INHIBITED DIVISION PROTEIN A"/>
    <property type="match status" value="1"/>
</dbReference>
<dbReference type="GO" id="GO:0030488">
    <property type="term" value="P:tRNA methylation"/>
    <property type="evidence" value="ECO:0007669"/>
    <property type="project" value="TreeGrafter"/>
</dbReference>
<evidence type="ECO:0000256" key="4">
    <source>
        <dbReference type="ARBA" id="ARBA00022630"/>
    </source>
</evidence>
<dbReference type="PANTHER" id="PTHR11806:SF2">
    <property type="entry name" value="METHYLENETETRAHYDROFOLATE--TRNA-(URACIL-5-)-METHYLTRANSFERASE TRMFO"/>
    <property type="match status" value="1"/>
</dbReference>
<comment type="cofactor">
    <cofactor evidence="1 10">
        <name>FAD</name>
        <dbReference type="ChEBI" id="CHEBI:57692"/>
    </cofactor>
</comment>
<dbReference type="InterPro" id="IPR036188">
    <property type="entry name" value="FAD/NAD-bd_sf"/>
</dbReference>
<dbReference type="Pfam" id="PF01134">
    <property type="entry name" value="GIDA"/>
    <property type="match status" value="1"/>
</dbReference>
<sequence length="461" mass="50991">MDFPDNIGTPFPGMVFKNKKDKDSPMNIVTVIGAGLAGSECAWQLAQRGIPVILREMKPEKKTPAHTTEYFAELCCSNSLRSNQLENAVGLLKEELRRLGSLILSCADETAVEAGGALAVDRHGFAALVTDRVKWHPGITLVPGEVTEIPEGEVVIASGPLTSDALAERLQALLGENCDLHFYDAAAPLVSAESVDMERAWFGSRYDKGTADYINCPLDEAEYDAFWQALTTAQEAEVHGFEDGKVFEGCMPVEVMARRGHDTLCYGPLKPRGLKDPRTGREPYAVVQLRKDNAQGSVYNLVGFQTHLRFPEQKRVFSMIPALHDAEFLRYGVMHRNTFLDSPRLLDRYYRLRSEPRISFAGQMTGVEGYVESAASGFLVGVETARRLLGRPPVNFPQETAVGALGLYVSNQAVTHFQPMNINFGIMPPLGYRVKGKRNKNAELSERSLTIIEKLKEEVLP</sequence>
<evidence type="ECO:0000256" key="5">
    <source>
        <dbReference type="ARBA" id="ARBA00022679"/>
    </source>
</evidence>
<keyword evidence="3 10" id="KW-0489">Methyltransferase</keyword>
<evidence type="ECO:0000259" key="11">
    <source>
        <dbReference type="Pfam" id="PF01134"/>
    </source>
</evidence>
<evidence type="ECO:0000313" key="12">
    <source>
        <dbReference type="EMBL" id="BCK85051.1"/>
    </source>
</evidence>
<dbReference type="KEGG" id="pfaa:MM59RIKEN_23700"/>
<evidence type="ECO:0000256" key="8">
    <source>
        <dbReference type="ARBA" id="ARBA00022857"/>
    </source>
</evidence>
<dbReference type="GO" id="GO:0002098">
    <property type="term" value="P:tRNA wobble uridine modification"/>
    <property type="evidence" value="ECO:0007669"/>
    <property type="project" value="TreeGrafter"/>
</dbReference>
<keyword evidence="6 10" id="KW-0819">tRNA processing</keyword>
<dbReference type="GO" id="GO:0005829">
    <property type="term" value="C:cytosol"/>
    <property type="evidence" value="ECO:0007669"/>
    <property type="project" value="TreeGrafter"/>
</dbReference>
<keyword evidence="7 10" id="KW-0274">FAD</keyword>
<evidence type="ECO:0000256" key="2">
    <source>
        <dbReference type="ARBA" id="ARBA00022490"/>
    </source>
</evidence>
<feature type="domain" description="MnmG N-terminal" evidence="11">
    <location>
        <begin position="29"/>
        <end position="391"/>
    </location>
</feature>
<dbReference type="SUPFAM" id="SSF51905">
    <property type="entry name" value="FAD/NAD(P)-binding domain"/>
    <property type="match status" value="1"/>
</dbReference>
<name>A0A810QHS9_9FIRM</name>
<evidence type="ECO:0000256" key="3">
    <source>
        <dbReference type="ARBA" id="ARBA00022603"/>
    </source>
</evidence>
<comment type="catalytic activity">
    <reaction evidence="10">
        <text>uridine(54) in tRNA + (6R)-5,10-methylene-5,6,7,8-tetrahydrofolate + NADPH + H(+) = 5-methyluridine(54) in tRNA + (6S)-5,6,7,8-tetrahydrofolate + NADP(+)</text>
        <dbReference type="Rhea" id="RHEA:62372"/>
        <dbReference type="Rhea" id="RHEA-COMP:10167"/>
        <dbReference type="Rhea" id="RHEA-COMP:10193"/>
        <dbReference type="ChEBI" id="CHEBI:15378"/>
        <dbReference type="ChEBI" id="CHEBI:15636"/>
        <dbReference type="ChEBI" id="CHEBI:57453"/>
        <dbReference type="ChEBI" id="CHEBI:57783"/>
        <dbReference type="ChEBI" id="CHEBI:58349"/>
        <dbReference type="ChEBI" id="CHEBI:65315"/>
        <dbReference type="ChEBI" id="CHEBI:74447"/>
        <dbReference type="EC" id="2.1.1.74"/>
    </reaction>
</comment>
<dbReference type="Gene3D" id="3.50.50.60">
    <property type="entry name" value="FAD/NAD(P)-binding domain"/>
    <property type="match status" value="2"/>
</dbReference>
<dbReference type="Proteomes" id="UP000679848">
    <property type="component" value="Chromosome"/>
</dbReference>
<proteinExistence type="inferred from homology"/>
<protein>
    <recommendedName>
        <fullName evidence="10">Methylenetetrahydrofolate--tRNA-(uracil-5-)-methyltransferase TrmFO</fullName>
        <ecNumber evidence="10">2.1.1.74</ecNumber>
    </recommendedName>
    <alternativeName>
        <fullName evidence="10">Folate-dependent tRNA (uracil-5-)-methyltransferase</fullName>
    </alternativeName>
    <alternativeName>
        <fullName evidence="10">Folate-dependent tRNA(M-5-U54)-methyltransferase</fullName>
    </alternativeName>
</protein>
<dbReference type="GO" id="GO:0047151">
    <property type="term" value="F:tRNA (uracil(54)-C5)-methyltransferase activity, 5,10-methylenetetrahydrofolate-dependent"/>
    <property type="evidence" value="ECO:0007669"/>
    <property type="project" value="UniProtKB-UniRule"/>
</dbReference>
<comment type="catalytic activity">
    <reaction evidence="10">
        <text>uridine(54) in tRNA + (6R)-5,10-methylene-5,6,7,8-tetrahydrofolate + NADH + H(+) = 5-methyluridine(54) in tRNA + (6S)-5,6,7,8-tetrahydrofolate + NAD(+)</text>
        <dbReference type="Rhea" id="RHEA:16873"/>
        <dbReference type="Rhea" id="RHEA-COMP:10167"/>
        <dbReference type="Rhea" id="RHEA-COMP:10193"/>
        <dbReference type="ChEBI" id="CHEBI:15378"/>
        <dbReference type="ChEBI" id="CHEBI:15636"/>
        <dbReference type="ChEBI" id="CHEBI:57453"/>
        <dbReference type="ChEBI" id="CHEBI:57540"/>
        <dbReference type="ChEBI" id="CHEBI:57945"/>
        <dbReference type="ChEBI" id="CHEBI:65315"/>
        <dbReference type="ChEBI" id="CHEBI:74447"/>
        <dbReference type="EC" id="2.1.1.74"/>
    </reaction>
</comment>
<feature type="binding site" evidence="10">
    <location>
        <begin position="33"/>
        <end position="38"/>
    </location>
    <ligand>
        <name>FAD</name>
        <dbReference type="ChEBI" id="CHEBI:57692"/>
    </ligand>
</feature>
<keyword evidence="5 10" id="KW-0808">Transferase</keyword>
<keyword evidence="13" id="KW-1185">Reference proteome</keyword>
<keyword evidence="2 10" id="KW-0963">Cytoplasm</keyword>
<comment type="similarity">
    <text evidence="10">Belongs to the MnmG family. TrmFO subfamily.</text>
</comment>
<comment type="function">
    <text evidence="10">Catalyzes the folate-dependent formation of 5-methyl-uridine at position 54 (M-5-U54) in all tRNAs.</text>
</comment>
<dbReference type="HAMAP" id="MF_01037">
    <property type="entry name" value="TrmFO"/>
    <property type="match status" value="1"/>
</dbReference>
<dbReference type="NCBIfam" id="NF003739">
    <property type="entry name" value="PRK05335.1"/>
    <property type="match status" value="1"/>
</dbReference>
<evidence type="ECO:0000256" key="10">
    <source>
        <dbReference type="HAMAP-Rule" id="MF_01037"/>
    </source>
</evidence>
<gene>
    <name evidence="12" type="primary">gidA</name>
    <name evidence="10" type="synonym">trmFO</name>
    <name evidence="12" type="ORF">MM59RIKEN_23700</name>
</gene>
<dbReference type="InterPro" id="IPR004417">
    <property type="entry name" value="TrmFO"/>
</dbReference>
<dbReference type="EMBL" id="AP023420">
    <property type="protein sequence ID" value="BCK85051.1"/>
    <property type="molecule type" value="Genomic_DNA"/>
</dbReference>